<dbReference type="Proteomes" id="UP000327157">
    <property type="component" value="Chromosome 3"/>
</dbReference>
<accession>A0A5N5GL84</accession>
<reference evidence="3" key="2">
    <citation type="submission" date="2019-10" db="EMBL/GenBank/DDBJ databases">
        <title>A de novo genome assembly of a pear dwarfing rootstock.</title>
        <authorList>
            <person name="Wang F."/>
            <person name="Wang J."/>
            <person name="Li S."/>
            <person name="Zhang Y."/>
            <person name="Fang M."/>
            <person name="Ma L."/>
            <person name="Zhao Y."/>
            <person name="Jiang S."/>
        </authorList>
    </citation>
    <scope>NUCLEOTIDE SEQUENCE [LARGE SCALE GENOMIC DNA]</scope>
</reference>
<dbReference type="OrthoDB" id="1895848at2759"/>
<evidence type="ECO:0000259" key="1">
    <source>
        <dbReference type="Pfam" id="PF25112"/>
    </source>
</evidence>
<dbReference type="Pfam" id="PF25112">
    <property type="entry name" value="zf-AtTam37"/>
    <property type="match status" value="1"/>
</dbReference>
<evidence type="ECO:0000313" key="2">
    <source>
        <dbReference type="EMBL" id="KAB2615907.1"/>
    </source>
</evidence>
<organism evidence="2 3">
    <name type="scientific">Pyrus ussuriensis x Pyrus communis</name>
    <dbReference type="NCBI Taxonomy" id="2448454"/>
    <lineage>
        <taxon>Eukaryota</taxon>
        <taxon>Viridiplantae</taxon>
        <taxon>Streptophyta</taxon>
        <taxon>Embryophyta</taxon>
        <taxon>Tracheophyta</taxon>
        <taxon>Spermatophyta</taxon>
        <taxon>Magnoliopsida</taxon>
        <taxon>eudicotyledons</taxon>
        <taxon>Gunneridae</taxon>
        <taxon>Pentapetalae</taxon>
        <taxon>rosids</taxon>
        <taxon>fabids</taxon>
        <taxon>Rosales</taxon>
        <taxon>Rosaceae</taxon>
        <taxon>Amygdaloideae</taxon>
        <taxon>Maleae</taxon>
        <taxon>Pyrus</taxon>
    </lineage>
</organism>
<dbReference type="InterPro" id="IPR056892">
    <property type="entry name" value="Zf-AtTam37"/>
</dbReference>
<evidence type="ECO:0000313" key="3">
    <source>
        <dbReference type="Proteomes" id="UP000327157"/>
    </source>
</evidence>
<sequence length="391" mass="45477">MSGKGRTLKNVKKFADFQYKIFTEKYGQQLIDIFEFPVKLVLAPFTLAFDIAGSAQRGFGVPELVSKLSYMSIFAVATLGTYDIALEMGKKVICQRNCGTCNGWQALRCTMCRGSGRVQYQVKNYTLRSEEKATAECIADAIADNRAELVHLPSAINLDAPLPSKECPTGVMDCTECKGKLQVRISADDIMEPPWKAYNVLRKMDYPYEYIVHNMKYPSIAAFWLFTLPQVVGGFDFDDDVKKKIWWQYKESMWYDQLRDVVVKRKPGWEQLHEVRKFLSCRAKEDPVIVKNIPYYKAKKALETEVMKLDPPPRPQNWGELDLPLNASSWSKEDLKNPEKFCDKILDAQWETRWRQERLNEMLKEKVRPYMQNIDGGTTLSQTRQWRWWFF</sequence>
<feature type="domain" description="AtTam37 zinc finger" evidence="1">
    <location>
        <begin position="89"/>
        <end position="195"/>
    </location>
</feature>
<dbReference type="EMBL" id="SMOL01000402">
    <property type="protein sequence ID" value="KAB2615907.1"/>
    <property type="molecule type" value="Genomic_DNA"/>
</dbReference>
<proteinExistence type="predicted"/>
<dbReference type="PANTHER" id="PTHR36404:SF1">
    <property type="entry name" value="EMBRYO DEFECTIVE 2737"/>
    <property type="match status" value="1"/>
</dbReference>
<comment type="caution">
    <text evidence="2">The sequence shown here is derived from an EMBL/GenBank/DDBJ whole genome shotgun (WGS) entry which is preliminary data.</text>
</comment>
<dbReference type="PANTHER" id="PTHR36404">
    <property type="entry name" value="EMBRYO DEFECTIVE 2737"/>
    <property type="match status" value="1"/>
</dbReference>
<gene>
    <name evidence="2" type="ORF">D8674_022495</name>
</gene>
<keyword evidence="3" id="KW-1185">Reference proteome</keyword>
<dbReference type="AlphaFoldDB" id="A0A5N5GL84"/>
<dbReference type="GO" id="GO:0009507">
    <property type="term" value="C:chloroplast"/>
    <property type="evidence" value="ECO:0007669"/>
    <property type="project" value="TreeGrafter"/>
</dbReference>
<name>A0A5N5GL84_9ROSA</name>
<reference evidence="2 3" key="3">
    <citation type="submission" date="2019-11" db="EMBL/GenBank/DDBJ databases">
        <title>A de novo genome assembly of a pear dwarfing rootstock.</title>
        <authorList>
            <person name="Wang F."/>
            <person name="Wang J."/>
            <person name="Li S."/>
            <person name="Zhang Y."/>
            <person name="Fang M."/>
            <person name="Ma L."/>
            <person name="Zhao Y."/>
            <person name="Jiang S."/>
        </authorList>
    </citation>
    <scope>NUCLEOTIDE SEQUENCE [LARGE SCALE GENOMIC DNA]</scope>
    <source>
        <strain evidence="2">S2</strain>
        <tissue evidence="2">Leaf</tissue>
    </source>
</reference>
<reference evidence="2 3" key="1">
    <citation type="submission" date="2019-09" db="EMBL/GenBank/DDBJ databases">
        <authorList>
            <person name="Ou C."/>
        </authorList>
    </citation>
    <scope>NUCLEOTIDE SEQUENCE [LARGE SCALE GENOMIC DNA]</scope>
    <source>
        <strain evidence="2">S2</strain>
        <tissue evidence="2">Leaf</tissue>
    </source>
</reference>
<protein>
    <recommendedName>
        <fullName evidence="1">AtTam37 zinc finger domain-containing protein</fullName>
    </recommendedName>
</protein>